<proteinExistence type="predicted"/>
<dbReference type="EMBL" id="KL142388">
    <property type="protein sequence ID" value="KDR72548.1"/>
    <property type="molecule type" value="Genomic_DNA"/>
</dbReference>
<evidence type="ECO:0000313" key="1">
    <source>
        <dbReference type="EMBL" id="KDR72548.1"/>
    </source>
</evidence>
<dbReference type="OrthoDB" id="3266451at2759"/>
<reference evidence="2" key="1">
    <citation type="journal article" date="2014" name="Proc. Natl. Acad. Sci. U.S.A.">
        <title>Extensive sampling of basidiomycete genomes demonstrates inadequacy of the white-rot/brown-rot paradigm for wood decay fungi.</title>
        <authorList>
            <person name="Riley R."/>
            <person name="Salamov A.A."/>
            <person name="Brown D.W."/>
            <person name="Nagy L.G."/>
            <person name="Floudas D."/>
            <person name="Held B.W."/>
            <person name="Levasseur A."/>
            <person name="Lombard V."/>
            <person name="Morin E."/>
            <person name="Otillar R."/>
            <person name="Lindquist E.A."/>
            <person name="Sun H."/>
            <person name="LaButti K.M."/>
            <person name="Schmutz J."/>
            <person name="Jabbour D."/>
            <person name="Luo H."/>
            <person name="Baker S.E."/>
            <person name="Pisabarro A.G."/>
            <person name="Walton J.D."/>
            <person name="Blanchette R.A."/>
            <person name="Henrissat B."/>
            <person name="Martin F."/>
            <person name="Cullen D."/>
            <person name="Hibbett D.S."/>
            <person name="Grigoriev I.V."/>
        </authorList>
    </citation>
    <scope>NUCLEOTIDE SEQUENCE [LARGE SCALE GENOMIC DNA]</scope>
    <source>
        <strain evidence="2">CBS 339.88</strain>
    </source>
</reference>
<evidence type="ECO:0000313" key="2">
    <source>
        <dbReference type="Proteomes" id="UP000027222"/>
    </source>
</evidence>
<dbReference type="Proteomes" id="UP000027222">
    <property type="component" value="Unassembled WGS sequence"/>
</dbReference>
<organism evidence="1 2">
    <name type="scientific">Galerina marginata (strain CBS 339.88)</name>
    <dbReference type="NCBI Taxonomy" id="685588"/>
    <lineage>
        <taxon>Eukaryota</taxon>
        <taxon>Fungi</taxon>
        <taxon>Dikarya</taxon>
        <taxon>Basidiomycota</taxon>
        <taxon>Agaricomycotina</taxon>
        <taxon>Agaricomycetes</taxon>
        <taxon>Agaricomycetidae</taxon>
        <taxon>Agaricales</taxon>
        <taxon>Agaricineae</taxon>
        <taxon>Strophariaceae</taxon>
        <taxon>Galerina</taxon>
    </lineage>
</organism>
<protein>
    <submittedName>
        <fullName evidence="1">Uncharacterized protein</fullName>
    </submittedName>
</protein>
<sequence length="320" mass="36245">MKKFFKYRSAANFASQHQSILSTIRRLPPEILEIIFIYVASSPSLSLSAERKERYYICDLPWNVSQVSLLWRRVALSTPTLWSQLPTVDLDQSLSAVPEYVEFLTELVERSRNGPLDVHIHARSLSNQRLPLLHLLLTQSPRWRRARLEVCFASLPIFESIKGRLSSLEELVLNIWSRSRTFGLVTVNPFEQAPKLRRVALSGYSEVRVLLPSGCLEEYWQGSIDGGQIHVALSSPSSMKILTAIHLPESRIPWSPTVIPYLTALRIRFQQFSDPASFLCNLTLPSVEEIQLASHTNILPSVLSLTARAGRSSALKKFHS</sequence>
<keyword evidence="2" id="KW-1185">Reference proteome</keyword>
<dbReference type="HOGENOM" id="CLU_868910_0_0_1"/>
<dbReference type="AlphaFoldDB" id="A0A067T0L1"/>
<accession>A0A067T0L1</accession>
<gene>
    <name evidence="1" type="ORF">GALMADRAFT_753194</name>
</gene>
<name>A0A067T0L1_GALM3</name>